<dbReference type="Proteomes" id="UP000260680">
    <property type="component" value="Unassembled WGS sequence"/>
</dbReference>
<name>A0A3E2NGI6_9FIRM</name>
<protein>
    <submittedName>
        <fullName evidence="2">DNA-binding protein</fullName>
    </submittedName>
</protein>
<dbReference type="RefSeq" id="WP_117416095.1">
    <property type="nucleotide sequence ID" value="NZ_QOHO01000016.1"/>
</dbReference>
<comment type="caution">
    <text evidence="2">The sequence shown here is derived from an EMBL/GenBank/DDBJ whole genome shotgun (WGS) entry which is preliminary data.</text>
</comment>
<evidence type="ECO:0000313" key="2">
    <source>
        <dbReference type="EMBL" id="RFZ80010.1"/>
    </source>
</evidence>
<evidence type="ECO:0000259" key="1">
    <source>
        <dbReference type="Pfam" id="PF12728"/>
    </source>
</evidence>
<dbReference type="InterPro" id="IPR010093">
    <property type="entry name" value="SinI_DNA-bd"/>
</dbReference>
<reference evidence="2 3" key="1">
    <citation type="submission" date="2018-07" db="EMBL/GenBank/DDBJ databases">
        <title>New species, Clostridium PI-S10-A1B.</title>
        <authorList>
            <person name="Krishna G."/>
            <person name="Summeta K."/>
            <person name="Shikha S."/>
            <person name="Prabhu P.B."/>
            <person name="Suresh K."/>
        </authorList>
    </citation>
    <scope>NUCLEOTIDE SEQUENCE [LARGE SCALE GENOMIC DNA]</scope>
    <source>
        <strain evidence="2 3">PI-S10-A1B</strain>
    </source>
</reference>
<feature type="domain" description="Helix-turn-helix" evidence="1">
    <location>
        <begin position="7"/>
        <end position="55"/>
    </location>
</feature>
<accession>A0A3E2NGI6</accession>
<dbReference type="AlphaFoldDB" id="A0A3E2NGI6"/>
<dbReference type="OrthoDB" id="9800833at2"/>
<organism evidence="2 3">
    <name type="scientific">Lacrimispora amygdalina</name>
    <dbReference type="NCBI Taxonomy" id="253257"/>
    <lineage>
        <taxon>Bacteria</taxon>
        <taxon>Bacillati</taxon>
        <taxon>Bacillota</taxon>
        <taxon>Clostridia</taxon>
        <taxon>Lachnospirales</taxon>
        <taxon>Lachnospiraceae</taxon>
        <taxon>Lacrimispora</taxon>
    </lineage>
</organism>
<dbReference type="Pfam" id="PF12728">
    <property type="entry name" value="HTH_17"/>
    <property type="match status" value="1"/>
</dbReference>
<sequence>MSEKRCYTAKDLQEILGVSRPSVYDLLKKNEFRWILVGGKYRISKKSFDAWLDENEESE</sequence>
<keyword evidence="2" id="KW-0238">DNA-binding</keyword>
<dbReference type="NCBIfam" id="TIGR01764">
    <property type="entry name" value="excise"/>
    <property type="match status" value="1"/>
</dbReference>
<evidence type="ECO:0000313" key="3">
    <source>
        <dbReference type="Proteomes" id="UP000260680"/>
    </source>
</evidence>
<dbReference type="InterPro" id="IPR041657">
    <property type="entry name" value="HTH_17"/>
</dbReference>
<dbReference type="EMBL" id="QOHO01000016">
    <property type="protein sequence ID" value="RFZ80010.1"/>
    <property type="molecule type" value="Genomic_DNA"/>
</dbReference>
<dbReference type="GO" id="GO:0003677">
    <property type="term" value="F:DNA binding"/>
    <property type="evidence" value="ECO:0007669"/>
    <property type="project" value="UniProtKB-KW"/>
</dbReference>
<gene>
    <name evidence="2" type="ORF">DS742_06000</name>
</gene>
<proteinExistence type="predicted"/>